<proteinExistence type="predicted"/>
<dbReference type="AlphaFoldDB" id="A0A2N9M581"/>
<gene>
    <name evidence="1" type="ORF">SBA5_80021</name>
</gene>
<dbReference type="Proteomes" id="UP000239735">
    <property type="component" value="Unassembled WGS sequence"/>
</dbReference>
<dbReference type="EMBL" id="OKRB01000141">
    <property type="protein sequence ID" value="SPE30646.1"/>
    <property type="molecule type" value="Genomic_DNA"/>
</dbReference>
<sequence length="324" mass="36600">MTSLMRRPSVRMTLSYLFQFVQDGFGVSVVPSHFYFPVPSLKSFDGKDWNACRPCAAFDFRLDEQIERLESDILPFAAECNFPEDASNNGHGGFHFNNGYFERVDAEVAYSFVRQRKPERIVEVGSGNSTLVMAAAMKKNADAGFPGEFVAVEPTPAPYLKNGVPGLTRLISARVQDAPFELFLSLKANDILFIDSSHVVSIDSDVLYELLRILPRIAPGVLIHFHDIFAPLDYPEKFVKRSLCFWGEQYMLEAFLSFNSAFKVMWSSSAMQRFHPDVLRKAFPGWEGSFRRMPTALKLFSPSLDGNNVWPCSFWIERTAEAAA</sequence>
<protein>
    <recommendedName>
        <fullName evidence="3">Class I SAM-dependent methyltransferase</fullName>
    </recommendedName>
</protein>
<evidence type="ECO:0000313" key="2">
    <source>
        <dbReference type="Proteomes" id="UP000239735"/>
    </source>
</evidence>
<evidence type="ECO:0008006" key="3">
    <source>
        <dbReference type="Google" id="ProtNLM"/>
    </source>
</evidence>
<reference evidence="2" key="1">
    <citation type="submission" date="2018-02" db="EMBL/GenBank/DDBJ databases">
        <authorList>
            <person name="Hausmann B."/>
        </authorList>
    </citation>
    <scope>NUCLEOTIDE SEQUENCE [LARGE SCALE GENOMIC DNA]</scope>
    <source>
        <strain evidence="2">Peat soil MAG SbA5</strain>
    </source>
</reference>
<organism evidence="1 2">
    <name type="scientific">Candidatus Sulfuritelmatomonas gaucii</name>
    <dbReference type="NCBI Taxonomy" id="2043161"/>
    <lineage>
        <taxon>Bacteria</taxon>
        <taxon>Pseudomonadati</taxon>
        <taxon>Acidobacteriota</taxon>
        <taxon>Terriglobia</taxon>
        <taxon>Terriglobales</taxon>
        <taxon>Acidobacteriaceae</taxon>
        <taxon>Candidatus Sulfuritelmatomonas</taxon>
    </lineage>
</organism>
<name>A0A2N9M581_9BACT</name>
<dbReference type="Pfam" id="PF13578">
    <property type="entry name" value="Methyltransf_24"/>
    <property type="match status" value="1"/>
</dbReference>
<dbReference type="SUPFAM" id="SSF53335">
    <property type="entry name" value="S-adenosyl-L-methionine-dependent methyltransferases"/>
    <property type="match status" value="1"/>
</dbReference>
<evidence type="ECO:0000313" key="1">
    <source>
        <dbReference type="EMBL" id="SPE30646.1"/>
    </source>
</evidence>
<dbReference type="InterPro" id="IPR029063">
    <property type="entry name" value="SAM-dependent_MTases_sf"/>
</dbReference>
<accession>A0A2N9M581</accession>
<dbReference type="Gene3D" id="3.40.50.150">
    <property type="entry name" value="Vaccinia Virus protein VP39"/>
    <property type="match status" value="1"/>
</dbReference>